<dbReference type="RefSeq" id="WP_206727295.1">
    <property type="nucleotide sequence ID" value="NZ_CP071090.1"/>
</dbReference>
<keyword evidence="1" id="KW-0732">Signal</keyword>
<dbReference type="Proteomes" id="UP000662747">
    <property type="component" value="Chromosome"/>
</dbReference>
<feature type="chain" id="PRO_5045501989" evidence="1">
    <location>
        <begin position="28"/>
        <end position="869"/>
    </location>
</feature>
<dbReference type="EMBL" id="CP071090">
    <property type="protein sequence ID" value="QSQ25744.1"/>
    <property type="molecule type" value="Genomic_DNA"/>
</dbReference>
<feature type="signal peptide" evidence="1">
    <location>
        <begin position="1"/>
        <end position="27"/>
    </location>
</feature>
<evidence type="ECO:0000313" key="3">
    <source>
        <dbReference type="Proteomes" id="UP000662747"/>
    </source>
</evidence>
<keyword evidence="3" id="KW-1185">Reference proteome</keyword>
<protein>
    <submittedName>
        <fullName evidence="2">Carboxypeptidase regulatory-like domain-containing protein</fullName>
    </submittedName>
</protein>
<dbReference type="PROSITE" id="PS51257">
    <property type="entry name" value="PROKAR_LIPOPROTEIN"/>
    <property type="match status" value="1"/>
</dbReference>
<evidence type="ECO:0000313" key="2">
    <source>
        <dbReference type="EMBL" id="QSQ25744.1"/>
    </source>
</evidence>
<organism evidence="2 3">
    <name type="scientific">Pyxidicoccus parkwayensis</name>
    <dbReference type="NCBI Taxonomy" id="2813578"/>
    <lineage>
        <taxon>Bacteria</taxon>
        <taxon>Pseudomonadati</taxon>
        <taxon>Myxococcota</taxon>
        <taxon>Myxococcia</taxon>
        <taxon>Myxococcales</taxon>
        <taxon>Cystobacterineae</taxon>
        <taxon>Myxococcaceae</taxon>
        <taxon>Pyxidicoccus</taxon>
    </lineage>
</organism>
<name>A0ABX7P5I4_9BACT</name>
<gene>
    <name evidence="2" type="ORF">JY651_12770</name>
</gene>
<evidence type="ECO:0000256" key="1">
    <source>
        <dbReference type="SAM" id="SignalP"/>
    </source>
</evidence>
<proteinExistence type="predicted"/>
<sequence length="869" mass="89766">MSPSPRFPSLLGPACALLLALAGCASGDEMDPGIRQDTPPQRTCAVDQDCPSAAFFFCDTAVARCAPACRTPDDCRAARRGEYALPECDSSPLGCQCDFNRCLPGVCAADSDCPGEKVCRDGACVNPPDVHEADACEVTPDVVVGRPGMSVAFTVWARTREGAPLVPHAGATWRSLAPAVAGEGTGLSATFVLGVPGEERDAVEARVGSATCRARVTVLPADVPVGGVRVLVVDELTGRPVPLATVAASSLLGSVTASTVTGPQGAAWVAAVGEVGLSVFHPDYGYLTLARHDATAARDVRVALRRNPLDRAGGVAGTFNRGTEPEASAQSLRLGVAGLSVPGLPAELSPEALLGPEREVEVSIGTSRRRLKLPSGAGVWLAGSSAMSVRAPGVAGVCDESPDGELEPEAAVRAGACGTRAAWALQGELPLRELPLNALEPGTDPLLLLGHMVPGSPRFTSTVRRDTRFSLAPTPVGASGTPDLDAVKYSQDVSFEEGGVRLAFPFAVRVPELPRYRGAYLDRAYVLATVAAPGRGLVPLGLGGAPNVSPADPNTDKDARLSDAGLVLVRMAPAHGGLEGQPYRLVVAATSGTARDDASSAVATTTLVADLPALDFDPTGSRPVDLHAGFLAIPEGARYNFDPAAYQGLAGRQFLADVDTRASLVRVVFTDRAGRRWTVLADPDQVREGLRVPLPPATVADRTYWGDATGSRARLQVEVLTVGGFTAKDRLGPSRLAAADGPGLEHTGTLTRAVSSLDVGRPAVTWLFPELEGQRLIRGSAVRVRVTGFRVGSGTGADGHVRLSLQGGSGCAGTVLLGDEDVSQGQGEVELRLPVACSGTGVTLTAELADTEGRPLRPPVAAVRGVDIP</sequence>
<reference evidence="2 3" key="1">
    <citation type="submission" date="2021-02" db="EMBL/GenBank/DDBJ databases">
        <title>De Novo genome assembly of isolated myxobacteria.</title>
        <authorList>
            <person name="Stevens D.C."/>
        </authorList>
    </citation>
    <scope>NUCLEOTIDE SEQUENCE [LARGE SCALE GENOMIC DNA]</scope>
    <source>
        <strain evidence="3">SCPEA02</strain>
    </source>
</reference>
<accession>A0ABX7P5I4</accession>